<organism evidence="8 9">
    <name type="scientific">Ustilago trichophora</name>
    <dbReference type="NCBI Taxonomy" id="86804"/>
    <lineage>
        <taxon>Eukaryota</taxon>
        <taxon>Fungi</taxon>
        <taxon>Dikarya</taxon>
        <taxon>Basidiomycota</taxon>
        <taxon>Ustilaginomycotina</taxon>
        <taxon>Ustilaginomycetes</taxon>
        <taxon>Ustilaginales</taxon>
        <taxon>Ustilaginaceae</taxon>
        <taxon>Ustilago</taxon>
    </lineage>
</organism>
<feature type="compositionally biased region" description="Low complexity" evidence="6">
    <location>
        <begin position="238"/>
        <end position="248"/>
    </location>
</feature>
<gene>
    <name evidence="8" type="ORF">UTRI_03949</name>
</gene>
<evidence type="ECO:0000256" key="3">
    <source>
        <dbReference type="ARBA" id="ARBA00022692"/>
    </source>
</evidence>
<evidence type="ECO:0000313" key="9">
    <source>
        <dbReference type="Proteomes" id="UP000324022"/>
    </source>
</evidence>
<dbReference type="Pfam" id="PF01679">
    <property type="entry name" value="Pmp3"/>
    <property type="match status" value="1"/>
</dbReference>
<accession>A0A5C3E8B0</accession>
<evidence type="ECO:0000256" key="5">
    <source>
        <dbReference type="ARBA" id="ARBA00023136"/>
    </source>
</evidence>
<keyword evidence="4 7" id="KW-1133">Transmembrane helix</keyword>
<keyword evidence="3 7" id="KW-0812">Transmembrane</keyword>
<keyword evidence="9" id="KW-1185">Reference proteome</keyword>
<dbReference type="GO" id="GO:0016020">
    <property type="term" value="C:membrane"/>
    <property type="evidence" value="ECO:0007669"/>
    <property type="project" value="UniProtKB-SubCell"/>
</dbReference>
<evidence type="ECO:0000256" key="7">
    <source>
        <dbReference type="SAM" id="Phobius"/>
    </source>
</evidence>
<dbReference type="PANTHER" id="PTHR21659">
    <property type="entry name" value="HYDROPHOBIC PROTEIN RCI2 LOW TEMPERATURE AND SALT RESPONSIVE PROTEIN LTI6 -RELATED"/>
    <property type="match status" value="1"/>
</dbReference>
<feature type="compositionally biased region" description="Basic and acidic residues" evidence="6">
    <location>
        <begin position="289"/>
        <end position="300"/>
    </location>
</feature>
<protein>
    <submittedName>
        <fullName evidence="8">Uncharacterized protein</fullName>
    </submittedName>
</protein>
<keyword evidence="5 7" id="KW-0472">Membrane</keyword>
<dbReference type="PANTHER" id="PTHR21659:SF85">
    <property type="entry name" value="EXPRESSED PROTEIN"/>
    <property type="match status" value="1"/>
</dbReference>
<dbReference type="AlphaFoldDB" id="A0A5C3E8B0"/>
<sequence length="300" mass="34475">MSKLLRNGVPRTEDGKIDFSWKNHYGFTGLIVLLGFLFPPLAVAIRFGIGKDFFINVLLTICGIIPGHIHNWFIQNVRNNDTKARTPKWAIRYGLVDDRPAKKLMKKRAWTGRFNDRLPPSQRVVYDDDGNAHVVEEEVDVEVREDRERITAPWNVHAPGEVREHKTGLLEPDQWINQDPPTTQSNTNYYSHGHSTSHSKKSSKLNPFKRSSATPTTPLENHIWSQDESKKHLKRIKSTSTISTISSTNNDGVVTPEDPYRSFSPYTSTEARKNQHQHQHTQNVNLSRTTREDDIFSHEF</sequence>
<evidence type="ECO:0000256" key="1">
    <source>
        <dbReference type="ARBA" id="ARBA00004370"/>
    </source>
</evidence>
<name>A0A5C3E8B0_9BASI</name>
<reference evidence="8 9" key="1">
    <citation type="submission" date="2018-03" db="EMBL/GenBank/DDBJ databases">
        <authorList>
            <person name="Guldener U."/>
        </authorList>
    </citation>
    <scope>NUCLEOTIDE SEQUENCE [LARGE SCALE GENOMIC DNA]</scope>
    <source>
        <strain evidence="8 9">NBRC100155</strain>
    </source>
</reference>
<feature type="region of interest" description="Disordered" evidence="6">
    <location>
        <begin position="154"/>
        <end position="300"/>
    </location>
</feature>
<comment type="subcellular location">
    <subcellularLocation>
        <location evidence="1">Membrane</location>
    </subcellularLocation>
</comment>
<evidence type="ECO:0000313" key="8">
    <source>
        <dbReference type="EMBL" id="SPO26360.1"/>
    </source>
</evidence>
<evidence type="ECO:0000256" key="6">
    <source>
        <dbReference type="SAM" id="MobiDB-lite"/>
    </source>
</evidence>
<comment type="similarity">
    <text evidence="2">Belongs to the UPF0057 (PMP3) family.</text>
</comment>
<proteinExistence type="inferred from homology"/>
<dbReference type="EMBL" id="OOIN01000014">
    <property type="protein sequence ID" value="SPO26360.1"/>
    <property type="molecule type" value="Genomic_DNA"/>
</dbReference>
<feature type="compositionally biased region" description="Polar residues" evidence="6">
    <location>
        <begin position="209"/>
        <end position="224"/>
    </location>
</feature>
<dbReference type="Proteomes" id="UP000324022">
    <property type="component" value="Unassembled WGS sequence"/>
</dbReference>
<feature type="compositionally biased region" description="Polar residues" evidence="6">
    <location>
        <begin position="175"/>
        <end position="190"/>
    </location>
</feature>
<evidence type="ECO:0000256" key="2">
    <source>
        <dbReference type="ARBA" id="ARBA00009530"/>
    </source>
</evidence>
<feature type="transmembrane region" description="Helical" evidence="7">
    <location>
        <begin position="25"/>
        <end position="47"/>
    </location>
</feature>
<evidence type="ECO:0000256" key="4">
    <source>
        <dbReference type="ARBA" id="ARBA00022989"/>
    </source>
</evidence>
<feature type="transmembrane region" description="Helical" evidence="7">
    <location>
        <begin position="53"/>
        <end position="74"/>
    </location>
</feature>
<dbReference type="InterPro" id="IPR000612">
    <property type="entry name" value="PMP3"/>
</dbReference>
<dbReference type="OrthoDB" id="2152119at2759"/>